<keyword evidence="1" id="KW-0175">Coiled coil</keyword>
<sequence length="608" mass="70847">MNILQVYEKFLAKINDVLVYHSRGLGKVLKVPEDKIRLRVYLNNADIRDGKVIAINNTKRYLTMEKYRNSDGEIVKDTGLDAVKRIILKEIVKELPYFNTIYLLTDPPTEVTSFEQLCEEFIPYHHWAHEKRKEMFKKKHRKWLKMSRDFSSLKSQNRAQFMKFTPEEEKLVTPYLDVVCVDYDMPEDIKLTNAKDLQEKKDAERRRELEKAEAAEKAKRDEVEQFTTKRLNPQGSYPRKFKRRTNSILLPVYLNNDPVNVYKVTLEMYPEDSKNYYQWCDQTRDKKIVDAYLEEKTIKINILMEKFFKTLNKEVLKVNHPNGIKYMYNQGPKKIYKIISNANGKKPTVDTVEHPSEFQKEVSYIICSQSKIDGEMEPVHSKALEGTDYIYDHFERQRKMEALRRSKYDPLAAIASEKARKQVAKEKKKREEKPLKEDYYPSEEEEETTVESTPVPTPPVPPVTSSSDFNLMADRQTSTTSFDDWVKSQERKKTIIREKAAATQTIAEEVPEKTVIKVDPALEQMVDSLVEVEGESEPRDDENIEAAIKKIENEGKRLNNGKPRASNPPPLTYSEKEARKAQTQNAKKSVSSGTSTHSDRQRQKTTTK</sequence>
<proteinExistence type="predicted"/>
<feature type="region of interest" description="Disordered" evidence="2">
    <location>
        <begin position="551"/>
        <end position="608"/>
    </location>
</feature>
<accession>A0ABN7SPX6</accession>
<dbReference type="EMBL" id="OU015566">
    <property type="protein sequence ID" value="CAG5105368.1"/>
    <property type="molecule type" value="Genomic_DNA"/>
</dbReference>
<reference evidence="3 4" key="1">
    <citation type="submission" date="2021-04" db="EMBL/GenBank/DDBJ databases">
        <authorList>
            <person name="Bliznina A."/>
        </authorList>
    </citation>
    <scope>NUCLEOTIDE SEQUENCE [LARGE SCALE GENOMIC DNA]</scope>
</reference>
<evidence type="ECO:0000256" key="1">
    <source>
        <dbReference type="SAM" id="Coils"/>
    </source>
</evidence>
<keyword evidence="4" id="KW-1185">Reference proteome</keyword>
<feature type="coiled-coil region" evidence="1">
    <location>
        <begin position="193"/>
        <end position="229"/>
    </location>
</feature>
<evidence type="ECO:0000256" key="2">
    <source>
        <dbReference type="SAM" id="MobiDB-lite"/>
    </source>
</evidence>
<organism evidence="3 4">
    <name type="scientific">Oikopleura dioica</name>
    <name type="common">Tunicate</name>
    <dbReference type="NCBI Taxonomy" id="34765"/>
    <lineage>
        <taxon>Eukaryota</taxon>
        <taxon>Metazoa</taxon>
        <taxon>Chordata</taxon>
        <taxon>Tunicata</taxon>
        <taxon>Appendicularia</taxon>
        <taxon>Copelata</taxon>
        <taxon>Oikopleuridae</taxon>
        <taxon>Oikopleura</taxon>
    </lineage>
</organism>
<gene>
    <name evidence="3" type="ORF">OKIOD_LOCUS10833</name>
</gene>
<dbReference type="Proteomes" id="UP001158576">
    <property type="component" value="Chromosome 1"/>
</dbReference>
<evidence type="ECO:0000313" key="3">
    <source>
        <dbReference type="EMBL" id="CAG5105368.1"/>
    </source>
</evidence>
<feature type="compositionally biased region" description="Basic and acidic residues" evidence="2">
    <location>
        <begin position="417"/>
        <end position="439"/>
    </location>
</feature>
<feature type="compositionally biased region" description="Acidic residues" evidence="2">
    <location>
        <begin position="440"/>
        <end position="449"/>
    </location>
</feature>
<evidence type="ECO:0000313" key="4">
    <source>
        <dbReference type="Proteomes" id="UP001158576"/>
    </source>
</evidence>
<feature type="compositionally biased region" description="Polar residues" evidence="2">
    <location>
        <begin position="581"/>
        <end position="596"/>
    </location>
</feature>
<name>A0ABN7SPX6_OIKDI</name>
<feature type="region of interest" description="Disordered" evidence="2">
    <location>
        <begin position="417"/>
        <end position="468"/>
    </location>
</feature>
<protein>
    <submittedName>
        <fullName evidence="3">Oidioi.mRNA.OKI2018_I69.chr1.g2068.t1.cds</fullName>
    </submittedName>
</protein>